<comment type="pathway">
    <text evidence="2">Protein modification; protein glycosylation.</text>
</comment>
<protein>
    <recommendedName>
        <fullName evidence="4">dolichyl-phosphate beta-glucosyltransferase</fullName>
        <ecNumber evidence="4">2.4.1.117</ecNumber>
    </recommendedName>
</protein>
<dbReference type="InterPro" id="IPR029044">
    <property type="entry name" value="Nucleotide-diphossugar_trans"/>
</dbReference>
<accession>C1GPQ0</accession>
<dbReference type="Gene3D" id="3.90.550.10">
    <property type="entry name" value="Spore Coat Polysaccharide Biosynthesis Protein SpsA, Chain A"/>
    <property type="match status" value="1"/>
</dbReference>
<keyword evidence="10 14" id="KW-1133">Transmembrane helix</keyword>
<keyword evidence="17" id="KW-1185">Reference proteome</keyword>
<gene>
    <name evidence="16" type="ORF">PAAG_00495</name>
</gene>
<dbReference type="InterPro" id="IPR035518">
    <property type="entry name" value="DPG_synthase"/>
</dbReference>
<keyword evidence="6 16" id="KW-0808">Transferase</keyword>
<evidence type="ECO:0000256" key="4">
    <source>
        <dbReference type="ARBA" id="ARBA00012583"/>
    </source>
</evidence>
<dbReference type="eggNOG" id="KOG2977">
    <property type="taxonomic scope" value="Eukaryota"/>
</dbReference>
<comment type="similarity">
    <text evidence="3">Belongs to the glycosyltransferase 2 family.</text>
</comment>
<keyword evidence="8" id="KW-0256">Endoplasmic reticulum</keyword>
<evidence type="ECO:0000256" key="14">
    <source>
        <dbReference type="SAM" id="Phobius"/>
    </source>
</evidence>
<dbReference type="Proteomes" id="UP000002059">
    <property type="component" value="Partially assembled WGS sequence"/>
</dbReference>
<name>C1GPQ0_PARBA</name>
<evidence type="ECO:0000256" key="13">
    <source>
        <dbReference type="SAM" id="MobiDB-lite"/>
    </source>
</evidence>
<dbReference type="OMA" id="NARPPRH"/>
<proteinExistence type="inferred from homology"/>
<dbReference type="SUPFAM" id="SSF53448">
    <property type="entry name" value="Nucleotide-diphospho-sugar transferases"/>
    <property type="match status" value="1"/>
</dbReference>
<dbReference type="PANTHER" id="PTHR10859">
    <property type="entry name" value="GLYCOSYL TRANSFERASE"/>
    <property type="match status" value="1"/>
</dbReference>
<dbReference type="AlphaFoldDB" id="C1GPQ0"/>
<evidence type="ECO:0000256" key="7">
    <source>
        <dbReference type="ARBA" id="ARBA00022692"/>
    </source>
</evidence>
<evidence type="ECO:0000259" key="15">
    <source>
        <dbReference type="Pfam" id="PF00535"/>
    </source>
</evidence>
<sequence length="555" mass="61214">MRALEQSRSDEGHLQNTVPSGSFWNSQLSFSRQLEFWEQVINLSRSLRHESRSQQKYFNYADTSRKVEVVLECPSDIKAARAQYHVLQNRKKLLFCAGQSPIVEMSPSNPALLGLPLGDAVECWLKTTAILIIYQASQTKQAMDIAALRAICDRCIQLASNAPLSLWFIFLLSTLTGAILTGYTLLFIVAPSPRPPLPQEKNYKTISEDGSITEPLLLPCWQDSQGASPANDAKAIEKAELFMSVVVPAYNEEDRLGGMLVEAVNYLEKTYGILSEQQQSKPLSREEAESGGTRFRKHNENESIRAAPPSKGWEILIVSDGSTDSTVATALAFARDHQLSPHSKSHIGPWTTASNAKVVPIPPGSIRVITLAQNRGKGGAVTHGMRHVRGQYVIFADADGASRFDDLGKLVAACQRVEDASSRGIAVGSRAHLVGSEAVVKRSKLRNFLMHSFHLILRILTPPATAAIKDTQCGFKLFSRASLPYIIPHMHSEGWIFDVEMLMLAEFSGIPVVEVPVGWREVKGSKLNVIWDSFGMAWGLAVLRAAWGFGVYRMN</sequence>
<keyword evidence="7 14" id="KW-0812">Transmembrane</keyword>
<organism evidence="16 17">
    <name type="scientific">Paracoccidioides lutzii (strain ATCC MYA-826 / Pb01)</name>
    <name type="common">Paracoccidioides brasiliensis</name>
    <dbReference type="NCBI Taxonomy" id="502779"/>
    <lineage>
        <taxon>Eukaryota</taxon>
        <taxon>Fungi</taxon>
        <taxon>Dikarya</taxon>
        <taxon>Ascomycota</taxon>
        <taxon>Pezizomycotina</taxon>
        <taxon>Eurotiomycetes</taxon>
        <taxon>Eurotiomycetidae</taxon>
        <taxon>Onygenales</taxon>
        <taxon>Ajellomycetaceae</taxon>
        <taxon>Paracoccidioides</taxon>
    </lineage>
</organism>
<evidence type="ECO:0000256" key="12">
    <source>
        <dbReference type="ARBA" id="ARBA00045097"/>
    </source>
</evidence>
<dbReference type="Pfam" id="PF00535">
    <property type="entry name" value="Glycos_transf_2"/>
    <property type="match status" value="1"/>
</dbReference>
<keyword evidence="9" id="KW-0735">Signal-anchor</keyword>
<feature type="region of interest" description="Disordered" evidence="13">
    <location>
        <begin position="277"/>
        <end position="296"/>
    </location>
</feature>
<dbReference type="InterPro" id="IPR001173">
    <property type="entry name" value="Glyco_trans_2-like"/>
</dbReference>
<evidence type="ECO:0000256" key="3">
    <source>
        <dbReference type="ARBA" id="ARBA00006739"/>
    </source>
</evidence>
<dbReference type="GeneID" id="9101087"/>
<evidence type="ECO:0000256" key="8">
    <source>
        <dbReference type="ARBA" id="ARBA00022824"/>
    </source>
</evidence>
<dbReference type="GO" id="GO:0006487">
    <property type="term" value="P:protein N-linked glycosylation"/>
    <property type="evidence" value="ECO:0007669"/>
    <property type="project" value="TreeGrafter"/>
</dbReference>
<dbReference type="EC" id="2.4.1.117" evidence="4"/>
<comment type="subcellular location">
    <subcellularLocation>
        <location evidence="1">Endoplasmic reticulum membrane</location>
        <topology evidence="1">Single-pass membrane protein</topology>
    </subcellularLocation>
</comment>
<dbReference type="CDD" id="cd04188">
    <property type="entry name" value="DPG_synthase"/>
    <property type="match status" value="1"/>
</dbReference>
<evidence type="ECO:0000256" key="9">
    <source>
        <dbReference type="ARBA" id="ARBA00022968"/>
    </source>
</evidence>
<keyword evidence="11 14" id="KW-0472">Membrane</keyword>
<dbReference type="GO" id="GO:0004581">
    <property type="term" value="F:dolichyl-phosphate beta-glucosyltransferase activity"/>
    <property type="evidence" value="ECO:0007669"/>
    <property type="project" value="UniProtKB-EC"/>
</dbReference>
<feature type="transmembrane region" description="Helical" evidence="14">
    <location>
        <begin position="164"/>
        <end position="189"/>
    </location>
</feature>
<evidence type="ECO:0000313" key="17">
    <source>
        <dbReference type="Proteomes" id="UP000002059"/>
    </source>
</evidence>
<dbReference type="GO" id="GO:0005789">
    <property type="term" value="C:endoplasmic reticulum membrane"/>
    <property type="evidence" value="ECO:0007669"/>
    <property type="project" value="UniProtKB-SubCell"/>
</dbReference>
<dbReference type="VEuPathDB" id="FungiDB:PAAG_00495"/>
<feature type="domain" description="Glycosyltransferase 2-like" evidence="15">
    <location>
        <begin position="363"/>
        <end position="416"/>
    </location>
</feature>
<reference evidence="16 17" key="1">
    <citation type="journal article" date="2011" name="PLoS Genet.">
        <title>Comparative genomic analysis of human fungal pathogens causing paracoccidioidomycosis.</title>
        <authorList>
            <person name="Desjardins C.A."/>
            <person name="Champion M.D."/>
            <person name="Holder J.W."/>
            <person name="Muszewska A."/>
            <person name="Goldberg J."/>
            <person name="Bailao A.M."/>
            <person name="Brigido M.M."/>
            <person name="Ferreira M.E."/>
            <person name="Garcia A.M."/>
            <person name="Grynberg M."/>
            <person name="Gujja S."/>
            <person name="Heiman D.I."/>
            <person name="Henn M.R."/>
            <person name="Kodira C.D."/>
            <person name="Leon-Narvaez H."/>
            <person name="Longo L.V."/>
            <person name="Ma L.J."/>
            <person name="Malavazi I."/>
            <person name="Matsuo A.L."/>
            <person name="Morais F.V."/>
            <person name="Pereira M."/>
            <person name="Rodriguez-Brito S."/>
            <person name="Sakthikumar S."/>
            <person name="Salem-Izacc S.M."/>
            <person name="Sykes S.M."/>
            <person name="Teixeira M.M."/>
            <person name="Vallejo M.C."/>
            <person name="Walter M.E."/>
            <person name="Yandava C."/>
            <person name="Young S."/>
            <person name="Zeng Q."/>
            <person name="Zucker J."/>
            <person name="Felipe M.S."/>
            <person name="Goldman G.H."/>
            <person name="Haas B.J."/>
            <person name="McEwen J.G."/>
            <person name="Nino-Vega G."/>
            <person name="Puccia R."/>
            <person name="San-Blas G."/>
            <person name="Soares C.M."/>
            <person name="Birren B.W."/>
            <person name="Cuomo C.A."/>
        </authorList>
    </citation>
    <scope>NUCLEOTIDE SEQUENCE [LARGE SCALE GENOMIC DNA]</scope>
    <source>
        <strain evidence="17">ATCC MYA-826 / Pb01</strain>
    </source>
</reference>
<evidence type="ECO:0000256" key="5">
    <source>
        <dbReference type="ARBA" id="ARBA00022676"/>
    </source>
</evidence>
<evidence type="ECO:0000313" key="16">
    <source>
        <dbReference type="EMBL" id="EEH36172.1"/>
    </source>
</evidence>
<dbReference type="EMBL" id="KN293992">
    <property type="protein sequence ID" value="EEH36172.1"/>
    <property type="molecule type" value="Genomic_DNA"/>
</dbReference>
<dbReference type="OrthoDB" id="3784at2759"/>
<dbReference type="RefSeq" id="XP_002797956.1">
    <property type="nucleotide sequence ID" value="XM_002797910.2"/>
</dbReference>
<evidence type="ECO:0000256" key="1">
    <source>
        <dbReference type="ARBA" id="ARBA00004389"/>
    </source>
</evidence>
<dbReference type="PANTHER" id="PTHR10859:SF91">
    <property type="entry name" value="DOLICHYL-PHOSPHATE BETA-GLUCOSYLTRANSFERASE"/>
    <property type="match status" value="1"/>
</dbReference>
<evidence type="ECO:0000256" key="2">
    <source>
        <dbReference type="ARBA" id="ARBA00004922"/>
    </source>
</evidence>
<dbReference type="HOGENOM" id="CLU_033536_9_1_1"/>
<keyword evidence="5" id="KW-0328">Glycosyltransferase</keyword>
<comment type="catalytic activity">
    <reaction evidence="12">
        <text>a di-trans,poly-cis-dolichyl phosphate + UDP-alpha-D-glucose = a di-trans,poly-cis-dolichyl beta-D-glucosyl phosphate + UDP</text>
        <dbReference type="Rhea" id="RHEA:15401"/>
        <dbReference type="Rhea" id="RHEA-COMP:19498"/>
        <dbReference type="Rhea" id="RHEA-COMP:19502"/>
        <dbReference type="ChEBI" id="CHEBI:57525"/>
        <dbReference type="ChEBI" id="CHEBI:57683"/>
        <dbReference type="ChEBI" id="CHEBI:58223"/>
        <dbReference type="ChEBI" id="CHEBI:58885"/>
        <dbReference type="EC" id="2.4.1.117"/>
    </reaction>
    <physiologicalReaction direction="left-to-right" evidence="12">
        <dbReference type="Rhea" id="RHEA:15402"/>
    </physiologicalReaction>
</comment>
<evidence type="ECO:0000256" key="6">
    <source>
        <dbReference type="ARBA" id="ARBA00022679"/>
    </source>
</evidence>
<evidence type="ECO:0000256" key="11">
    <source>
        <dbReference type="ARBA" id="ARBA00023136"/>
    </source>
</evidence>
<evidence type="ECO:0000256" key="10">
    <source>
        <dbReference type="ARBA" id="ARBA00022989"/>
    </source>
</evidence>
<dbReference type="STRING" id="502779.C1GPQ0"/>
<dbReference type="KEGG" id="pbl:PAAG_00495"/>